<dbReference type="RefSeq" id="WP_111621417.1">
    <property type="nucleotide sequence ID" value="NZ_QLLI01000021.1"/>
</dbReference>
<accession>A0ABX9BC83</accession>
<protein>
    <submittedName>
        <fullName evidence="1">Uncharacterized protein</fullName>
    </submittedName>
</protein>
<organism evidence="1 2">
    <name type="scientific">Paenibacillus pabuli</name>
    <dbReference type="NCBI Taxonomy" id="1472"/>
    <lineage>
        <taxon>Bacteria</taxon>
        <taxon>Bacillati</taxon>
        <taxon>Bacillota</taxon>
        <taxon>Bacilli</taxon>
        <taxon>Bacillales</taxon>
        <taxon>Paenibacillaceae</taxon>
        <taxon>Paenibacillus</taxon>
    </lineage>
</organism>
<dbReference type="EMBL" id="QLLI01000021">
    <property type="protein sequence ID" value="RAI85662.1"/>
    <property type="molecule type" value="Genomic_DNA"/>
</dbReference>
<dbReference type="Proteomes" id="UP000248827">
    <property type="component" value="Unassembled WGS sequence"/>
</dbReference>
<name>A0ABX9BC83_9BACL</name>
<proteinExistence type="predicted"/>
<evidence type="ECO:0000313" key="2">
    <source>
        <dbReference type="Proteomes" id="UP000248827"/>
    </source>
</evidence>
<sequence>MHHTYRVLSTDMDFLTAALTEVRVSVWHVLDDHEHIIDYGGPVVEYSTVSIKILGERYFRDTFEFRVQK</sequence>
<gene>
    <name evidence="1" type="ORF">DET54_12117</name>
</gene>
<comment type="caution">
    <text evidence="1">The sequence shown here is derived from an EMBL/GenBank/DDBJ whole genome shotgun (WGS) entry which is preliminary data.</text>
</comment>
<keyword evidence="2" id="KW-1185">Reference proteome</keyword>
<evidence type="ECO:0000313" key="1">
    <source>
        <dbReference type="EMBL" id="RAI85662.1"/>
    </source>
</evidence>
<reference evidence="1 2" key="1">
    <citation type="submission" date="2018-06" db="EMBL/GenBank/DDBJ databases">
        <title>Freshwater and sediment microbial communities from various areas in North America, analyzing microbe dynamics in response to fracking.</title>
        <authorList>
            <person name="Lamendella R."/>
        </authorList>
    </citation>
    <scope>NUCLEOTIDE SEQUENCE [LARGE SCALE GENOMIC DNA]</scope>
    <source>
        <strain evidence="1 2">NG-13</strain>
    </source>
</reference>